<organism evidence="1 2">
    <name type="scientific">Nocardioides marinisabuli</name>
    <dbReference type="NCBI Taxonomy" id="419476"/>
    <lineage>
        <taxon>Bacteria</taxon>
        <taxon>Bacillati</taxon>
        <taxon>Actinomycetota</taxon>
        <taxon>Actinomycetes</taxon>
        <taxon>Propionibacteriales</taxon>
        <taxon>Nocardioidaceae</taxon>
        <taxon>Nocardioides</taxon>
    </lineage>
</organism>
<dbReference type="AlphaFoldDB" id="A0A7Y9F4G6"/>
<keyword evidence="1" id="KW-0456">Lyase</keyword>
<accession>A0A7Y9F4G6</accession>
<dbReference type="InterPro" id="IPR052551">
    <property type="entry name" value="UV-DNA_repair_photolyase"/>
</dbReference>
<keyword evidence="2" id="KW-1185">Reference proteome</keyword>
<dbReference type="GO" id="GO:0016829">
    <property type="term" value="F:lyase activity"/>
    <property type="evidence" value="ECO:0007669"/>
    <property type="project" value="UniProtKB-KW"/>
</dbReference>
<comment type="caution">
    <text evidence="1">The sequence shown here is derived from an EMBL/GenBank/DDBJ whole genome shotgun (WGS) entry which is preliminary data.</text>
</comment>
<gene>
    <name evidence="1" type="ORF">BKA08_003444</name>
</gene>
<dbReference type="PANTHER" id="PTHR38657">
    <property type="entry name" value="SLR1343 PROTEIN"/>
    <property type="match status" value="1"/>
</dbReference>
<dbReference type="Gene3D" id="1.10.579.10">
    <property type="entry name" value="DNA Cyclobutane Dipyrimidine Photolyase, subunit A, domain 3"/>
    <property type="match status" value="1"/>
</dbReference>
<dbReference type="SUPFAM" id="SSF48173">
    <property type="entry name" value="Cryptochrome/photolyase FAD-binding domain"/>
    <property type="match status" value="1"/>
</dbReference>
<dbReference type="PANTHER" id="PTHR38657:SF1">
    <property type="entry name" value="SLR1343 PROTEIN"/>
    <property type="match status" value="1"/>
</dbReference>
<dbReference type="InterPro" id="IPR036134">
    <property type="entry name" value="Crypto/Photolyase_FAD-like_sf"/>
</dbReference>
<dbReference type="Gene3D" id="1.10.10.1710">
    <property type="entry name" value="Deoxyribodipyrimidine photolyase-related"/>
    <property type="match status" value="1"/>
</dbReference>
<evidence type="ECO:0000313" key="1">
    <source>
        <dbReference type="EMBL" id="NYD59206.1"/>
    </source>
</evidence>
<evidence type="ECO:0000313" key="2">
    <source>
        <dbReference type="Proteomes" id="UP000516957"/>
    </source>
</evidence>
<name>A0A7Y9F4G6_9ACTN</name>
<dbReference type="EMBL" id="JACCBE010000001">
    <property type="protein sequence ID" value="NYD59206.1"/>
    <property type="molecule type" value="Genomic_DNA"/>
</dbReference>
<proteinExistence type="predicted"/>
<protein>
    <submittedName>
        <fullName evidence="1">Deoxyribodipyrimidine photolyase-like uncharacterized protein</fullName>
    </submittedName>
</protein>
<dbReference type="Proteomes" id="UP000516957">
    <property type="component" value="Unassembled WGS sequence"/>
</dbReference>
<reference evidence="1 2" key="1">
    <citation type="submission" date="2020-07" db="EMBL/GenBank/DDBJ databases">
        <title>Sequencing the genomes of 1000 actinobacteria strains.</title>
        <authorList>
            <person name="Klenk H.-P."/>
        </authorList>
    </citation>
    <scope>NUCLEOTIDE SEQUENCE [LARGE SCALE GENOMIC DNA]</scope>
    <source>
        <strain evidence="1 2">DSM 18965</strain>
    </source>
</reference>
<sequence>MSQFASGEAVTTKPYVSGSNYLRKMSDLPRGDWEADWDALYWTFVRDHHAVFAGNPRSRMIANLYDRMEPATKAVHSRRAARWLS</sequence>
<dbReference type="RefSeq" id="WP_218876370.1">
    <property type="nucleotide sequence ID" value="NZ_CP059163.1"/>
</dbReference>